<accession>A0AAD4BG21</accession>
<comment type="caution">
    <text evidence="1">The sequence shown here is derived from an EMBL/GenBank/DDBJ whole genome shotgun (WGS) entry which is preliminary data.</text>
</comment>
<organism evidence="1 2">
    <name type="scientific">Boletus edulis BED1</name>
    <dbReference type="NCBI Taxonomy" id="1328754"/>
    <lineage>
        <taxon>Eukaryota</taxon>
        <taxon>Fungi</taxon>
        <taxon>Dikarya</taxon>
        <taxon>Basidiomycota</taxon>
        <taxon>Agaricomycotina</taxon>
        <taxon>Agaricomycetes</taxon>
        <taxon>Agaricomycetidae</taxon>
        <taxon>Boletales</taxon>
        <taxon>Boletineae</taxon>
        <taxon>Boletaceae</taxon>
        <taxon>Boletoideae</taxon>
        <taxon>Boletus</taxon>
    </lineage>
</organism>
<dbReference type="EMBL" id="WHUW01000087">
    <property type="protein sequence ID" value="KAF8426479.1"/>
    <property type="molecule type" value="Genomic_DNA"/>
</dbReference>
<reference evidence="1" key="1">
    <citation type="submission" date="2019-10" db="EMBL/GenBank/DDBJ databases">
        <authorList>
            <consortium name="DOE Joint Genome Institute"/>
            <person name="Kuo A."/>
            <person name="Miyauchi S."/>
            <person name="Kiss E."/>
            <person name="Drula E."/>
            <person name="Kohler A."/>
            <person name="Sanchez-Garcia M."/>
            <person name="Andreopoulos B."/>
            <person name="Barry K.W."/>
            <person name="Bonito G."/>
            <person name="Buee M."/>
            <person name="Carver A."/>
            <person name="Chen C."/>
            <person name="Cichocki N."/>
            <person name="Clum A."/>
            <person name="Culley D."/>
            <person name="Crous P.W."/>
            <person name="Fauchery L."/>
            <person name="Girlanda M."/>
            <person name="Hayes R."/>
            <person name="Keri Z."/>
            <person name="LaButti K."/>
            <person name="Lipzen A."/>
            <person name="Lombard V."/>
            <person name="Magnuson J."/>
            <person name="Maillard F."/>
            <person name="Morin E."/>
            <person name="Murat C."/>
            <person name="Nolan M."/>
            <person name="Ohm R."/>
            <person name="Pangilinan J."/>
            <person name="Pereira M."/>
            <person name="Perotto S."/>
            <person name="Peter M."/>
            <person name="Riley R."/>
            <person name="Sitrit Y."/>
            <person name="Stielow B."/>
            <person name="Szollosi G."/>
            <person name="Zifcakova L."/>
            <person name="Stursova M."/>
            <person name="Spatafora J.W."/>
            <person name="Tedersoo L."/>
            <person name="Vaario L.-M."/>
            <person name="Yamada A."/>
            <person name="Yan M."/>
            <person name="Wang P."/>
            <person name="Xu J."/>
            <person name="Bruns T."/>
            <person name="Baldrian P."/>
            <person name="Vilgalys R."/>
            <person name="Henrissat B."/>
            <person name="Grigoriev I.V."/>
            <person name="Hibbett D."/>
            <person name="Nagy L.G."/>
            <person name="Martin F.M."/>
        </authorList>
    </citation>
    <scope>NUCLEOTIDE SEQUENCE</scope>
    <source>
        <strain evidence="1">BED1</strain>
    </source>
</reference>
<keyword evidence="2" id="KW-1185">Reference proteome</keyword>
<reference evidence="1" key="2">
    <citation type="journal article" date="2020" name="Nat. Commun.">
        <title>Large-scale genome sequencing of mycorrhizal fungi provides insights into the early evolution of symbiotic traits.</title>
        <authorList>
            <person name="Miyauchi S."/>
            <person name="Kiss E."/>
            <person name="Kuo A."/>
            <person name="Drula E."/>
            <person name="Kohler A."/>
            <person name="Sanchez-Garcia M."/>
            <person name="Morin E."/>
            <person name="Andreopoulos B."/>
            <person name="Barry K.W."/>
            <person name="Bonito G."/>
            <person name="Buee M."/>
            <person name="Carver A."/>
            <person name="Chen C."/>
            <person name="Cichocki N."/>
            <person name="Clum A."/>
            <person name="Culley D."/>
            <person name="Crous P.W."/>
            <person name="Fauchery L."/>
            <person name="Girlanda M."/>
            <person name="Hayes R.D."/>
            <person name="Keri Z."/>
            <person name="LaButti K."/>
            <person name="Lipzen A."/>
            <person name="Lombard V."/>
            <person name="Magnuson J."/>
            <person name="Maillard F."/>
            <person name="Murat C."/>
            <person name="Nolan M."/>
            <person name="Ohm R.A."/>
            <person name="Pangilinan J."/>
            <person name="Pereira M.F."/>
            <person name="Perotto S."/>
            <person name="Peter M."/>
            <person name="Pfister S."/>
            <person name="Riley R."/>
            <person name="Sitrit Y."/>
            <person name="Stielow J.B."/>
            <person name="Szollosi G."/>
            <person name="Zifcakova L."/>
            <person name="Stursova M."/>
            <person name="Spatafora J.W."/>
            <person name="Tedersoo L."/>
            <person name="Vaario L.M."/>
            <person name="Yamada A."/>
            <person name="Yan M."/>
            <person name="Wang P."/>
            <person name="Xu J."/>
            <person name="Bruns T."/>
            <person name="Baldrian P."/>
            <person name="Vilgalys R."/>
            <person name="Dunand C."/>
            <person name="Henrissat B."/>
            <person name="Grigoriev I.V."/>
            <person name="Hibbett D."/>
            <person name="Nagy L.G."/>
            <person name="Martin F.M."/>
        </authorList>
    </citation>
    <scope>NUCLEOTIDE SEQUENCE</scope>
    <source>
        <strain evidence="1">BED1</strain>
    </source>
</reference>
<evidence type="ECO:0000313" key="2">
    <source>
        <dbReference type="Proteomes" id="UP001194468"/>
    </source>
</evidence>
<dbReference type="AlphaFoldDB" id="A0AAD4BG21"/>
<name>A0AAD4BG21_BOLED</name>
<feature type="non-terminal residue" evidence="1">
    <location>
        <position position="1"/>
    </location>
</feature>
<protein>
    <submittedName>
        <fullName evidence="1">Uncharacterized protein</fullName>
    </submittedName>
</protein>
<evidence type="ECO:0000313" key="1">
    <source>
        <dbReference type="EMBL" id="KAF8426479.1"/>
    </source>
</evidence>
<gene>
    <name evidence="1" type="ORF">L210DRAFT_3420663</name>
</gene>
<sequence length="290" mass="31853">SNPHAILDSSQHVIAVLVGRASGTFDGAILEATAEFQRHSENLSNNAQFPSGNRPARGQFQAVITGISYGGGQPMPMQSAVPSAYKTAEEELRKSPAMQRLAGFQSRVFETYFPKLHQYYTASLSKLYSHFPTLQRPYESSVMPAAAFNLGPATVCRPHRDSANLSFGLCPITALGNFDPKTGGHIVLEELRLVITFPPGATVLIPSAVITHSNTKIKEGETRYSFTQYAAGALFCYVQNGMQSESQTMKDLAGPSNREQLLRHKEARRERWSQGVDLFPKVSDYHLSSN</sequence>
<dbReference type="Gene3D" id="3.60.130.30">
    <property type="match status" value="1"/>
</dbReference>
<dbReference type="Proteomes" id="UP001194468">
    <property type="component" value="Unassembled WGS sequence"/>
</dbReference>
<proteinExistence type="predicted"/>